<protein>
    <submittedName>
        <fullName evidence="2">Uncharacterized protein</fullName>
    </submittedName>
</protein>
<proteinExistence type="predicted"/>
<evidence type="ECO:0000313" key="2">
    <source>
        <dbReference type="EMBL" id="CDW81572.1"/>
    </source>
</evidence>
<feature type="compositionally biased region" description="Basic and acidic residues" evidence="1">
    <location>
        <begin position="114"/>
        <end position="124"/>
    </location>
</feature>
<reference evidence="2 3" key="1">
    <citation type="submission" date="2014-06" db="EMBL/GenBank/DDBJ databases">
        <authorList>
            <person name="Swart Estienne"/>
        </authorList>
    </citation>
    <scope>NUCLEOTIDE SEQUENCE [LARGE SCALE GENOMIC DNA]</scope>
    <source>
        <strain evidence="2 3">130c</strain>
    </source>
</reference>
<gene>
    <name evidence="2" type="primary">Contig18412.g19558</name>
    <name evidence="2" type="ORF">STYLEM_10591</name>
</gene>
<name>A0A078AJA0_STYLE</name>
<accession>A0A078AJA0</accession>
<evidence type="ECO:0000256" key="1">
    <source>
        <dbReference type="SAM" id="MobiDB-lite"/>
    </source>
</evidence>
<dbReference type="EMBL" id="CCKQ01010067">
    <property type="protein sequence ID" value="CDW81572.1"/>
    <property type="molecule type" value="Genomic_DNA"/>
</dbReference>
<dbReference type="Proteomes" id="UP000039865">
    <property type="component" value="Unassembled WGS sequence"/>
</dbReference>
<evidence type="ECO:0000313" key="3">
    <source>
        <dbReference type="Proteomes" id="UP000039865"/>
    </source>
</evidence>
<feature type="region of interest" description="Disordered" evidence="1">
    <location>
        <begin position="114"/>
        <end position="183"/>
    </location>
</feature>
<sequence length="349" mass="40881">MESIIGSDYDIPSRDINQFTNPHRQCIDQISYLQQIQRKVQAELDLVPMPEYNYNRVKHGDEDDSYNHVKTIKTAKSMLEEDIFLNNQYVPNAGYGYGSAANILSSDNTFRRASDTESLDHMRSDSSSINQREEMPHNINSHSSMREVDFQLTQTQGSRLPRNLNNQDQTLQGRKKSVSFKQNPGDGFISGQGVITRDDIPTIANGIIQEKLHSIKDQLQDIYHKNQRVQQDIEEGYSCDNIKIMELVLENILLHWDDIMNLLIDDIIEEEVVELNKIEDLKSGRTERRNKRRNKDNGVYEYYQTQEDTRYLPEDIQFEKRDYSQVDLQDIFKVFDDYKQIETSIQRRL</sequence>
<feature type="compositionally biased region" description="Polar residues" evidence="1">
    <location>
        <begin position="151"/>
        <end position="172"/>
    </location>
</feature>
<dbReference type="InParanoid" id="A0A078AJA0"/>
<dbReference type="AlphaFoldDB" id="A0A078AJA0"/>
<organism evidence="2 3">
    <name type="scientific">Stylonychia lemnae</name>
    <name type="common">Ciliate</name>
    <dbReference type="NCBI Taxonomy" id="5949"/>
    <lineage>
        <taxon>Eukaryota</taxon>
        <taxon>Sar</taxon>
        <taxon>Alveolata</taxon>
        <taxon>Ciliophora</taxon>
        <taxon>Intramacronucleata</taxon>
        <taxon>Spirotrichea</taxon>
        <taxon>Stichotrichia</taxon>
        <taxon>Sporadotrichida</taxon>
        <taxon>Oxytrichidae</taxon>
        <taxon>Stylonychinae</taxon>
        <taxon>Stylonychia</taxon>
    </lineage>
</organism>
<keyword evidence="3" id="KW-1185">Reference proteome</keyword>